<sequence>MPWDEISYTVASKTRKSVVLKLTVPRTPTFLANNLKINLANISRALTELEEKGIVECLTPDQRVGKIYSLTKKGNEVISTIKTMEET</sequence>
<dbReference type="KEGG" id="nue:C5F50_02965"/>
<reference evidence="1 2" key="1">
    <citation type="submission" date="2018-02" db="EMBL/GenBank/DDBJ databases">
        <title>Complete genome of Nitrosopumilus ureaphilus PS0.</title>
        <authorList>
            <person name="Qin W."/>
            <person name="Zheng Y."/>
            <person name="Stahl D.A."/>
        </authorList>
    </citation>
    <scope>NUCLEOTIDE SEQUENCE [LARGE SCALE GENOMIC DNA]</scope>
    <source>
        <strain evidence="1 2">PS0</strain>
    </source>
</reference>
<gene>
    <name evidence="1" type="ORF">C5F50_02965</name>
</gene>
<accession>A0A7D5M445</accession>
<dbReference type="InterPro" id="IPR036388">
    <property type="entry name" value="WH-like_DNA-bd_sf"/>
</dbReference>
<organism evidence="1 2">
    <name type="scientific">Nitrosopumilus ureiphilus</name>
    <dbReference type="NCBI Taxonomy" id="1470067"/>
    <lineage>
        <taxon>Archaea</taxon>
        <taxon>Nitrososphaerota</taxon>
        <taxon>Nitrososphaeria</taxon>
        <taxon>Nitrosopumilales</taxon>
        <taxon>Nitrosopumilaceae</taxon>
        <taxon>Nitrosopumilus</taxon>
    </lineage>
</organism>
<dbReference type="GeneID" id="56066994"/>
<name>A0A7D5M445_9ARCH</name>
<dbReference type="AlphaFoldDB" id="A0A7D5M445"/>
<dbReference type="Proteomes" id="UP000509478">
    <property type="component" value="Chromosome"/>
</dbReference>
<dbReference type="RefSeq" id="WP_179372220.1">
    <property type="nucleotide sequence ID" value="NZ_CP026995.1"/>
</dbReference>
<proteinExistence type="predicted"/>
<dbReference type="EMBL" id="CP026995">
    <property type="protein sequence ID" value="QLH06153.1"/>
    <property type="molecule type" value="Genomic_DNA"/>
</dbReference>
<dbReference type="Gene3D" id="1.10.10.10">
    <property type="entry name" value="Winged helix-like DNA-binding domain superfamily/Winged helix DNA-binding domain"/>
    <property type="match status" value="1"/>
</dbReference>
<evidence type="ECO:0000313" key="1">
    <source>
        <dbReference type="EMBL" id="QLH06153.1"/>
    </source>
</evidence>
<dbReference type="InterPro" id="IPR036390">
    <property type="entry name" value="WH_DNA-bd_sf"/>
</dbReference>
<dbReference type="OrthoDB" id="74749at2157"/>
<protein>
    <submittedName>
        <fullName evidence="1">Transcriptional regulator</fullName>
    </submittedName>
</protein>
<dbReference type="SUPFAM" id="SSF46785">
    <property type="entry name" value="Winged helix' DNA-binding domain"/>
    <property type="match status" value="1"/>
</dbReference>
<evidence type="ECO:0000313" key="2">
    <source>
        <dbReference type="Proteomes" id="UP000509478"/>
    </source>
</evidence>
<keyword evidence="2" id="KW-1185">Reference proteome</keyword>